<dbReference type="Proteomes" id="UP000694561">
    <property type="component" value="Unplaced"/>
</dbReference>
<dbReference type="InterPro" id="IPR038954">
    <property type="entry name" value="CSNKA2IP"/>
</dbReference>
<feature type="region of interest" description="Disordered" evidence="1">
    <location>
        <begin position="215"/>
        <end position="244"/>
    </location>
</feature>
<accession>A0A8C6AU54</accession>
<dbReference type="PANTHER" id="PTHR35825:SF2">
    <property type="entry name" value="CASEIN KINASE II SUBUNIT ALPHA'-INTERACTING PROTEIN"/>
    <property type="match status" value="1"/>
</dbReference>
<organism evidence="2 3">
    <name type="scientific">Monodon monoceros</name>
    <name type="common">Narwhal</name>
    <name type="synonym">Ceratodon monodon</name>
    <dbReference type="NCBI Taxonomy" id="40151"/>
    <lineage>
        <taxon>Eukaryota</taxon>
        <taxon>Metazoa</taxon>
        <taxon>Chordata</taxon>
        <taxon>Craniata</taxon>
        <taxon>Vertebrata</taxon>
        <taxon>Euteleostomi</taxon>
        <taxon>Mammalia</taxon>
        <taxon>Eutheria</taxon>
        <taxon>Laurasiatheria</taxon>
        <taxon>Artiodactyla</taxon>
        <taxon>Whippomorpha</taxon>
        <taxon>Cetacea</taxon>
        <taxon>Odontoceti</taxon>
        <taxon>Monodontidae</taxon>
        <taxon>Monodon</taxon>
    </lineage>
</organism>
<dbReference type="Ensembl" id="ENSMMNT00015005620.1">
    <property type="protein sequence ID" value="ENSMMNP00015005122.1"/>
    <property type="gene ID" value="ENSMMNG00015003879.1"/>
</dbReference>
<protein>
    <submittedName>
        <fullName evidence="2">Uncharacterized protein</fullName>
    </submittedName>
</protein>
<proteinExistence type="predicted"/>
<sequence>MRGRANPHPGPRLSSSYMVCLACASCIKSQCNHLTGRKDPRAATLFVSPAPETTPEGEIEVKLVFILSLPETSFSFPVKENQPDEVPEENLGGIGEISKFFPTSEPDITKEANVKKTWPTVAPANQAVSQQPQAIDWLLYVKESSNPQSQSLLPSSSSSSSSSSSTTPPLPPPPLKEATTSTVSGCVSTKVLSYHRLPPGVSWLEFICSKNHQPLPAKPCPSQSPSPQTRSMRNSTTVKRRKGPEILFKMFQTKVQNERNLD</sequence>
<evidence type="ECO:0000256" key="1">
    <source>
        <dbReference type="SAM" id="MobiDB-lite"/>
    </source>
</evidence>
<evidence type="ECO:0000313" key="3">
    <source>
        <dbReference type="Proteomes" id="UP000694561"/>
    </source>
</evidence>
<dbReference type="GeneTree" id="ENSGT00390000012239"/>
<dbReference type="AlphaFoldDB" id="A0A8C6AU54"/>
<feature type="region of interest" description="Disordered" evidence="1">
    <location>
        <begin position="148"/>
        <end position="181"/>
    </location>
</feature>
<feature type="compositionally biased region" description="Low complexity" evidence="1">
    <location>
        <begin position="148"/>
        <end position="167"/>
    </location>
</feature>
<reference evidence="2" key="2">
    <citation type="submission" date="2025-09" db="UniProtKB">
        <authorList>
            <consortium name="Ensembl"/>
        </authorList>
    </citation>
    <scope>IDENTIFICATION</scope>
</reference>
<dbReference type="PANTHER" id="PTHR35825">
    <property type="entry name" value="CASEIN KINASE II SUBUNIT ALPHA PRIME-INTERACTING PROTEIN"/>
    <property type="match status" value="1"/>
</dbReference>
<name>A0A8C6AU54_MONMO</name>
<reference evidence="2" key="1">
    <citation type="submission" date="2025-08" db="UniProtKB">
        <authorList>
            <consortium name="Ensembl"/>
        </authorList>
    </citation>
    <scope>IDENTIFICATION</scope>
</reference>
<keyword evidence="3" id="KW-1185">Reference proteome</keyword>
<evidence type="ECO:0000313" key="2">
    <source>
        <dbReference type="Ensembl" id="ENSMMNP00015005122.1"/>
    </source>
</evidence>
<feature type="compositionally biased region" description="Polar residues" evidence="1">
    <location>
        <begin position="225"/>
        <end position="237"/>
    </location>
</feature>